<evidence type="ECO:0000313" key="1">
    <source>
        <dbReference type="EMBL" id="PQK17859.1"/>
    </source>
</evidence>
<comment type="caution">
    <text evidence="1">The sequence shown here is derived from an EMBL/GenBank/DDBJ whole genome shotgun (WGS) entry which is preliminary data.</text>
</comment>
<protein>
    <submittedName>
        <fullName evidence="1">Uncharacterized protein</fullName>
    </submittedName>
</protein>
<accession>A0A2S7YPF6</accession>
<dbReference type="OrthoDB" id="4869415at2759"/>
<dbReference type="EMBL" id="JRHA01000009">
    <property type="protein sequence ID" value="PQK17859.1"/>
    <property type="molecule type" value="Genomic_DNA"/>
</dbReference>
<proteinExistence type="predicted"/>
<organism evidence="1 2">
    <name type="scientific">Beauveria bassiana</name>
    <name type="common">White muscardine disease fungus</name>
    <name type="synonym">Tritirachium shiotae</name>
    <dbReference type="NCBI Taxonomy" id="176275"/>
    <lineage>
        <taxon>Eukaryota</taxon>
        <taxon>Fungi</taxon>
        <taxon>Dikarya</taxon>
        <taxon>Ascomycota</taxon>
        <taxon>Pezizomycotina</taxon>
        <taxon>Sordariomycetes</taxon>
        <taxon>Hypocreomycetidae</taxon>
        <taxon>Hypocreales</taxon>
        <taxon>Cordycipitaceae</taxon>
        <taxon>Beauveria</taxon>
    </lineage>
</organism>
<gene>
    <name evidence="1" type="ORF">BB8028_0009g00610</name>
</gene>
<dbReference type="AlphaFoldDB" id="A0A2S7YPF6"/>
<sequence length="164" mass="18276">MLDAPESGMASLVLRNSAQNAFEKFAVETWAFYQLRFAITAQSMGFRISTLGIQWDDYLVCIGTHFNVAETALAYSVGRVARGLANGGMTDQQRATLGSNDTEYRLRKFFSINREKVCTGFEIDRARDSLVCRGAARSRYMSALHVLGSAYVVLGIRRRMRVAA</sequence>
<reference evidence="1 2" key="1">
    <citation type="submission" date="2016-07" db="EMBL/GenBank/DDBJ databases">
        <title>Comparative genomics of the entomopathogenic fungus Beauveria bassiana.</title>
        <authorList>
            <person name="Valero Jimenez C.A."/>
            <person name="Zwaan B.J."/>
            <person name="Van Kan J.A."/>
            <person name="Takken W."/>
            <person name="Debets A.J."/>
            <person name="Schoustra S.E."/>
            <person name="Koenraadt C.J."/>
        </authorList>
    </citation>
    <scope>NUCLEOTIDE SEQUENCE [LARGE SCALE GENOMIC DNA]</scope>
    <source>
        <strain evidence="1 2">ARSEF 8028</strain>
    </source>
</reference>
<evidence type="ECO:0000313" key="2">
    <source>
        <dbReference type="Proteomes" id="UP000237441"/>
    </source>
</evidence>
<name>A0A2S7YPF6_BEABA</name>
<dbReference type="Proteomes" id="UP000237441">
    <property type="component" value="Unassembled WGS sequence"/>
</dbReference>